<evidence type="ECO:0000313" key="2">
    <source>
        <dbReference type="EMBL" id="KAK7243757.1"/>
    </source>
</evidence>
<dbReference type="Proteomes" id="UP001372338">
    <property type="component" value="Unassembled WGS sequence"/>
</dbReference>
<evidence type="ECO:0000313" key="3">
    <source>
        <dbReference type="Proteomes" id="UP001372338"/>
    </source>
</evidence>
<evidence type="ECO:0008006" key="4">
    <source>
        <dbReference type="Google" id="ProtNLM"/>
    </source>
</evidence>
<name>A0AAN9E5S4_CROPI</name>
<feature type="compositionally biased region" description="Basic and acidic residues" evidence="1">
    <location>
        <begin position="348"/>
        <end position="367"/>
    </location>
</feature>
<feature type="region of interest" description="Disordered" evidence="1">
    <location>
        <begin position="328"/>
        <end position="491"/>
    </location>
</feature>
<gene>
    <name evidence="2" type="ORF">RIF29_38568</name>
</gene>
<dbReference type="EMBL" id="JAYWIO010000008">
    <property type="protein sequence ID" value="KAK7243757.1"/>
    <property type="molecule type" value="Genomic_DNA"/>
</dbReference>
<keyword evidence="3" id="KW-1185">Reference proteome</keyword>
<accession>A0AAN9E5S4</accession>
<feature type="compositionally biased region" description="Basic and acidic residues" evidence="1">
    <location>
        <begin position="464"/>
        <end position="482"/>
    </location>
</feature>
<protein>
    <recommendedName>
        <fullName evidence="4">DUF4283 domain-containing protein</fullName>
    </recommendedName>
</protein>
<dbReference type="AlphaFoldDB" id="A0AAN9E5S4"/>
<proteinExistence type="predicted"/>
<feature type="compositionally biased region" description="Polar residues" evidence="1">
    <location>
        <begin position="328"/>
        <end position="337"/>
    </location>
</feature>
<feature type="compositionally biased region" description="Basic and acidic residues" evidence="1">
    <location>
        <begin position="379"/>
        <end position="406"/>
    </location>
</feature>
<evidence type="ECO:0000256" key="1">
    <source>
        <dbReference type="SAM" id="MobiDB-lite"/>
    </source>
</evidence>
<dbReference type="PANTHER" id="PTHR34427:SF5">
    <property type="entry name" value="DUF4283 DOMAIN-CONTAINING PROTEIN"/>
    <property type="match status" value="1"/>
</dbReference>
<organism evidence="2 3">
    <name type="scientific">Crotalaria pallida</name>
    <name type="common">Smooth rattlebox</name>
    <name type="synonym">Crotalaria striata</name>
    <dbReference type="NCBI Taxonomy" id="3830"/>
    <lineage>
        <taxon>Eukaryota</taxon>
        <taxon>Viridiplantae</taxon>
        <taxon>Streptophyta</taxon>
        <taxon>Embryophyta</taxon>
        <taxon>Tracheophyta</taxon>
        <taxon>Spermatophyta</taxon>
        <taxon>Magnoliopsida</taxon>
        <taxon>eudicotyledons</taxon>
        <taxon>Gunneridae</taxon>
        <taxon>Pentapetalae</taxon>
        <taxon>rosids</taxon>
        <taxon>fabids</taxon>
        <taxon>Fabales</taxon>
        <taxon>Fabaceae</taxon>
        <taxon>Papilionoideae</taxon>
        <taxon>50 kb inversion clade</taxon>
        <taxon>genistoids sensu lato</taxon>
        <taxon>core genistoids</taxon>
        <taxon>Crotalarieae</taxon>
        <taxon>Crotalaria</taxon>
    </lineage>
</organism>
<dbReference type="PANTHER" id="PTHR34427">
    <property type="entry name" value="DUF4283 DOMAIN PROTEIN"/>
    <property type="match status" value="1"/>
</dbReference>
<sequence>MIRWGAKKIILNVSKFRRHDGWINNNPIARKEVSRRTYGGDQREAKGTYADILKKNVDNVWRKKLDYRRSISRIDLHYKVNEEIVTRHERCYMRRMHKHVDPKTLNAQLHAEEAARKRHAWLRIHGVPIHAWERDFFRSVSSAFGSLERLDMNTELRRRYDVARILISTSNTDFINRSMKIKINDDVFSIKIEEEPFPDMKEGETNDEKTVESEETVECSLKSDYSGIGHDSEFQESGEDDFDFEKFLDDASQLAAKIPRAPEKNCRLNDALIINSTQGENKLSQDFSNGRVSQDMAESYLGHKGLGPRSKSLPNFFGANPFNSLEQLDWENSSNPNLGHLELSQPSEKVEESDLGHLEMQEVKPDGVTEPEDINNFRIGREEDTNTIHQNSKDLINEDNITDKESSQSNNGAHQWQEASEIPTEEEIEDQANKTEEVGIQTMTEEKQITKDLENATEEDAEDQVLKKREQQRTYDYHEQGSKQRMKNCHK</sequence>
<reference evidence="2 3" key="1">
    <citation type="submission" date="2024-01" db="EMBL/GenBank/DDBJ databases">
        <title>The genomes of 5 underutilized Papilionoideae crops provide insights into root nodulation and disease resistanc.</title>
        <authorList>
            <person name="Yuan L."/>
        </authorList>
    </citation>
    <scope>NUCLEOTIDE SEQUENCE [LARGE SCALE GENOMIC DNA]</scope>
    <source>
        <strain evidence="2">ZHUSHIDOU_FW_LH</strain>
        <tissue evidence="2">Leaf</tissue>
    </source>
</reference>
<feature type="compositionally biased region" description="Basic and acidic residues" evidence="1">
    <location>
        <begin position="444"/>
        <end position="454"/>
    </location>
</feature>
<comment type="caution">
    <text evidence="2">The sequence shown here is derived from an EMBL/GenBank/DDBJ whole genome shotgun (WGS) entry which is preliminary data.</text>
</comment>